<dbReference type="Pfam" id="PF02265">
    <property type="entry name" value="S1-P1_nuclease"/>
    <property type="match status" value="1"/>
</dbReference>
<dbReference type="GO" id="GO:0004519">
    <property type="term" value="F:endonuclease activity"/>
    <property type="evidence" value="ECO:0007669"/>
    <property type="project" value="UniProtKB-KW"/>
</dbReference>
<gene>
    <name evidence="8" type="ORF">COC19_07955</name>
</gene>
<protein>
    <recommendedName>
        <fullName evidence="10">S1/P1 Nuclease</fullName>
    </recommendedName>
</protein>
<organism evidence="8 9">
    <name type="scientific">SAR86 cluster bacterium</name>
    <dbReference type="NCBI Taxonomy" id="2030880"/>
    <lineage>
        <taxon>Bacteria</taxon>
        <taxon>Pseudomonadati</taxon>
        <taxon>Pseudomonadota</taxon>
        <taxon>Gammaproteobacteria</taxon>
        <taxon>SAR86 cluster</taxon>
    </lineage>
</organism>
<reference evidence="9" key="1">
    <citation type="submission" date="2017-08" db="EMBL/GenBank/DDBJ databases">
        <title>A dynamic microbial community with high functional redundancy inhabits the cold, oxic subseafloor aquifer.</title>
        <authorList>
            <person name="Tully B.J."/>
            <person name="Wheat C.G."/>
            <person name="Glazer B.T."/>
            <person name="Huber J.A."/>
        </authorList>
    </citation>
    <scope>NUCLEOTIDE SEQUENCE [LARGE SCALE GENOMIC DNA]</scope>
</reference>
<keyword evidence="5" id="KW-1015">Disulfide bond</keyword>
<keyword evidence="6" id="KW-0325">Glycoprotein</keyword>
<dbReference type="PANTHER" id="PTHR33146:SF26">
    <property type="entry name" value="ENDONUCLEASE 4"/>
    <property type="match status" value="1"/>
</dbReference>
<keyword evidence="1" id="KW-0540">Nuclease</keyword>
<dbReference type="PANTHER" id="PTHR33146">
    <property type="entry name" value="ENDONUCLEASE 4"/>
    <property type="match status" value="1"/>
</dbReference>
<evidence type="ECO:0000256" key="2">
    <source>
        <dbReference type="ARBA" id="ARBA00022723"/>
    </source>
</evidence>
<dbReference type="EMBL" id="NVQR01000143">
    <property type="protein sequence ID" value="PCH58980.1"/>
    <property type="molecule type" value="Genomic_DNA"/>
</dbReference>
<evidence type="ECO:0000256" key="3">
    <source>
        <dbReference type="ARBA" id="ARBA00022759"/>
    </source>
</evidence>
<comment type="caution">
    <text evidence="8">The sequence shown here is derived from an EMBL/GenBank/DDBJ whole genome shotgun (WGS) entry which is preliminary data.</text>
</comment>
<dbReference type="GO" id="GO:0016788">
    <property type="term" value="F:hydrolase activity, acting on ester bonds"/>
    <property type="evidence" value="ECO:0007669"/>
    <property type="project" value="InterPro"/>
</dbReference>
<dbReference type="SUPFAM" id="SSF48537">
    <property type="entry name" value="Phospholipase C/P1 nuclease"/>
    <property type="match status" value="1"/>
</dbReference>
<sequence length="315" mass="35897">MKLSAKFLSILIFLSLLLSGQSFAWDAATHRLISNLAISRLSEYQRIRLINILKQHPRFDEDFTAAMPRQVAQLNKQNQIPWLLGQAAIWPDLVRSLKGEMRDSYHRPNWHYIDGAWLRGAARIQGNVYLGIEPLADIEGRSANQVIDRINSVDNIVLALDYNSWLFSDTNSSVQEQAIALCWVMHLIADIHNPVHSGSLFSKVLFPFGDSGGNGIATRDGNLHSNWDRALSGLNTSFNIQDLTKEFKSLNLDSISPLDWTRWLANSRQLLLEHVYPQPLRKAILVAEQEHQALSEHDFSAIYTINRQHISRQRI</sequence>
<keyword evidence="3" id="KW-0255">Endonuclease</keyword>
<keyword evidence="7" id="KW-0732">Signal</keyword>
<dbReference type="InterPro" id="IPR008947">
    <property type="entry name" value="PLipase_C/P1_nuclease_dom_sf"/>
</dbReference>
<evidence type="ECO:0000313" key="8">
    <source>
        <dbReference type="EMBL" id="PCH58980.1"/>
    </source>
</evidence>
<feature type="signal peptide" evidence="7">
    <location>
        <begin position="1"/>
        <end position="24"/>
    </location>
</feature>
<feature type="non-terminal residue" evidence="8">
    <location>
        <position position="315"/>
    </location>
</feature>
<evidence type="ECO:0000256" key="4">
    <source>
        <dbReference type="ARBA" id="ARBA00022801"/>
    </source>
</evidence>
<keyword evidence="4" id="KW-0378">Hydrolase</keyword>
<dbReference type="AlphaFoldDB" id="A0A2A4MGH8"/>
<name>A0A2A4MGH8_9GAMM</name>
<proteinExistence type="predicted"/>
<feature type="chain" id="PRO_5012178529" description="S1/P1 Nuclease" evidence="7">
    <location>
        <begin position="25"/>
        <end position="315"/>
    </location>
</feature>
<evidence type="ECO:0008006" key="10">
    <source>
        <dbReference type="Google" id="ProtNLM"/>
    </source>
</evidence>
<evidence type="ECO:0000256" key="5">
    <source>
        <dbReference type="ARBA" id="ARBA00023157"/>
    </source>
</evidence>
<evidence type="ECO:0000256" key="1">
    <source>
        <dbReference type="ARBA" id="ARBA00022722"/>
    </source>
</evidence>
<dbReference type="Proteomes" id="UP000218172">
    <property type="component" value="Unassembled WGS sequence"/>
</dbReference>
<accession>A0A2A4MGH8</accession>
<dbReference type="InterPro" id="IPR003154">
    <property type="entry name" value="S1/P1nuclease"/>
</dbReference>
<dbReference type="GO" id="GO:0046872">
    <property type="term" value="F:metal ion binding"/>
    <property type="evidence" value="ECO:0007669"/>
    <property type="project" value="UniProtKB-KW"/>
</dbReference>
<dbReference type="GO" id="GO:0006308">
    <property type="term" value="P:DNA catabolic process"/>
    <property type="evidence" value="ECO:0007669"/>
    <property type="project" value="InterPro"/>
</dbReference>
<dbReference type="GO" id="GO:0003676">
    <property type="term" value="F:nucleic acid binding"/>
    <property type="evidence" value="ECO:0007669"/>
    <property type="project" value="InterPro"/>
</dbReference>
<dbReference type="Gene3D" id="1.10.575.10">
    <property type="entry name" value="P1 Nuclease"/>
    <property type="match status" value="1"/>
</dbReference>
<keyword evidence="2" id="KW-0479">Metal-binding</keyword>
<evidence type="ECO:0000313" key="9">
    <source>
        <dbReference type="Proteomes" id="UP000218172"/>
    </source>
</evidence>
<evidence type="ECO:0000256" key="6">
    <source>
        <dbReference type="ARBA" id="ARBA00023180"/>
    </source>
</evidence>
<evidence type="ECO:0000256" key="7">
    <source>
        <dbReference type="SAM" id="SignalP"/>
    </source>
</evidence>